<dbReference type="EMBL" id="BDIP01005578">
    <property type="protein sequence ID" value="GIQ89923.1"/>
    <property type="molecule type" value="Genomic_DNA"/>
</dbReference>
<dbReference type="PANTHER" id="PTHR11117">
    <property type="entry name" value="SUCCINYL-COA LIGASE SUBUNIT ALPHA"/>
    <property type="match status" value="1"/>
</dbReference>
<dbReference type="Gene3D" id="3.40.50.261">
    <property type="entry name" value="Succinyl-CoA synthetase domains"/>
    <property type="match status" value="1"/>
</dbReference>
<feature type="non-terminal residue" evidence="2">
    <location>
        <position position="1"/>
    </location>
</feature>
<gene>
    <name evidence="2" type="ORF">KIPB_012539</name>
</gene>
<accession>A0A9K3GP13</accession>
<reference evidence="2 3" key="1">
    <citation type="journal article" date="2018" name="PLoS ONE">
        <title>The draft genome of Kipferlia bialata reveals reductive genome evolution in fornicate parasites.</title>
        <authorList>
            <person name="Tanifuji G."/>
            <person name="Takabayashi S."/>
            <person name="Kume K."/>
            <person name="Takagi M."/>
            <person name="Nakayama T."/>
            <person name="Kamikawa R."/>
            <person name="Inagaki Y."/>
            <person name="Hashimoto T."/>
        </authorList>
    </citation>
    <scope>NUCLEOTIDE SEQUENCE [LARGE SCALE GENOMIC DNA]</scope>
    <source>
        <strain evidence="2">NY0173</strain>
    </source>
</reference>
<dbReference type="PROSITE" id="PS00399">
    <property type="entry name" value="SUCCINYL_COA_LIG_2"/>
    <property type="match status" value="1"/>
</dbReference>
<dbReference type="OrthoDB" id="1664372at2759"/>
<dbReference type="AlphaFoldDB" id="A0A9K3GP13"/>
<comment type="caution">
    <text evidence="2">The sequence shown here is derived from an EMBL/GenBank/DDBJ whole genome shotgun (WGS) entry which is preliminary data.</text>
</comment>
<dbReference type="InterPro" id="IPR005811">
    <property type="entry name" value="SUCC_ACL_C"/>
</dbReference>
<evidence type="ECO:0000259" key="1">
    <source>
        <dbReference type="Pfam" id="PF00549"/>
    </source>
</evidence>
<dbReference type="GO" id="GO:0006099">
    <property type="term" value="P:tricarboxylic acid cycle"/>
    <property type="evidence" value="ECO:0007669"/>
    <property type="project" value="TreeGrafter"/>
</dbReference>
<evidence type="ECO:0000313" key="2">
    <source>
        <dbReference type="EMBL" id="GIQ89923.1"/>
    </source>
</evidence>
<dbReference type="SUPFAM" id="SSF52210">
    <property type="entry name" value="Succinyl-CoA synthetase domains"/>
    <property type="match status" value="1"/>
</dbReference>
<protein>
    <submittedName>
        <fullName evidence="2">Succinyl-CoA ligase, alpha subunit</fullName>
    </submittedName>
</protein>
<dbReference type="InterPro" id="IPR017440">
    <property type="entry name" value="Cit_synth/succinyl-CoA_lig_AS"/>
</dbReference>
<name>A0A9K3GP13_9EUKA</name>
<dbReference type="GO" id="GO:0004776">
    <property type="term" value="F:succinate-CoA ligase (GDP-forming) activity"/>
    <property type="evidence" value="ECO:0007669"/>
    <property type="project" value="TreeGrafter"/>
</dbReference>
<dbReference type="GO" id="GO:0004775">
    <property type="term" value="F:succinate-CoA ligase (ADP-forming) activity"/>
    <property type="evidence" value="ECO:0007669"/>
    <property type="project" value="TreeGrafter"/>
</dbReference>
<dbReference type="GO" id="GO:0009361">
    <property type="term" value="C:succinate-CoA ligase complex (ADP-forming)"/>
    <property type="evidence" value="ECO:0007669"/>
    <property type="project" value="TreeGrafter"/>
</dbReference>
<dbReference type="InterPro" id="IPR016102">
    <property type="entry name" value="Succinyl-CoA_synth-like"/>
</dbReference>
<evidence type="ECO:0000313" key="3">
    <source>
        <dbReference type="Proteomes" id="UP000265618"/>
    </source>
</evidence>
<dbReference type="PANTHER" id="PTHR11117:SF2">
    <property type="entry name" value="SUCCINATE--COA LIGASE [ADP_GDP-FORMING] SUBUNIT ALPHA, MITOCHONDRIAL"/>
    <property type="match status" value="1"/>
</dbReference>
<keyword evidence="2" id="KW-0436">Ligase</keyword>
<dbReference type="PRINTS" id="PR01798">
    <property type="entry name" value="SCOASYNTHASE"/>
</dbReference>
<proteinExistence type="predicted"/>
<keyword evidence="3" id="KW-1185">Reference proteome</keyword>
<organism evidence="2 3">
    <name type="scientific">Kipferlia bialata</name>
    <dbReference type="NCBI Taxonomy" id="797122"/>
    <lineage>
        <taxon>Eukaryota</taxon>
        <taxon>Metamonada</taxon>
        <taxon>Carpediemonas-like organisms</taxon>
        <taxon>Kipferlia</taxon>
    </lineage>
</organism>
<dbReference type="Pfam" id="PF00549">
    <property type="entry name" value="Ligase_CoA"/>
    <property type="match status" value="1"/>
</dbReference>
<sequence length="140" mass="14532">AVKQTTESGLGQSTVIGIGGDPIRGTGFIDVLEKFANDPQTAAVVMIGEIGSNDEQMAAEWISKNLRHKPVVSFIAGASAPPGKTMGHAGALIGGGDDTADAKYEALENAGVHTTRIPTEIGELVAAELLKHNMKLKNLL</sequence>
<dbReference type="Proteomes" id="UP000265618">
    <property type="component" value="Unassembled WGS sequence"/>
</dbReference>
<feature type="domain" description="ATP-citrate synthase/succinyl-CoA ligase C-terminal" evidence="1">
    <location>
        <begin position="1"/>
        <end position="112"/>
    </location>
</feature>